<dbReference type="PANTHER" id="PTHR35562">
    <property type="entry name" value="DNA ENDONUCLEASE SMRA-RELATED"/>
    <property type="match status" value="1"/>
</dbReference>
<gene>
    <name evidence="1" type="primary">smrA</name>
    <name evidence="1" type="ORF">ABVT43_01140</name>
</gene>
<dbReference type="EMBL" id="JBEVCJ010000001">
    <property type="protein sequence ID" value="MET1253720.1"/>
    <property type="molecule type" value="Genomic_DNA"/>
</dbReference>
<sequence length="191" mass="22107">MTNDSEMTPSDNFLEEMAEVKPLEQDKVLTQNRNQPEINNIYRQKMAESFLKKDHNFLTDGEVVPVEPLELLSFKLDGVQPGVFKKLRQGKYDIDYHLDLHRKTVAQARHDVYQLLRASIRYEYRTIMITHGKGLQSNPPARLKSYVNHWLKQVEQVIAFHSAIQRHGGVGSVYVLLKKSAENTINPSKYN</sequence>
<keyword evidence="2" id="KW-1185">Reference proteome</keyword>
<dbReference type="Pfam" id="PF01713">
    <property type="entry name" value="Smr"/>
    <property type="match status" value="1"/>
</dbReference>
<dbReference type="SUPFAM" id="SSF160443">
    <property type="entry name" value="SMR domain-like"/>
    <property type="match status" value="1"/>
</dbReference>
<protein>
    <submittedName>
        <fullName evidence="1">DNA endonuclease SmrA</fullName>
    </submittedName>
</protein>
<accession>A0ABV2BP57</accession>
<dbReference type="NCBIfam" id="NF033154">
    <property type="entry name" value="endonuc_SmrA"/>
    <property type="match status" value="1"/>
</dbReference>
<reference evidence="1 2" key="1">
    <citation type="submission" date="2024-06" db="EMBL/GenBank/DDBJ databases">
        <authorList>
            <person name="Li F."/>
        </authorList>
    </citation>
    <scope>NUCLEOTIDE SEQUENCE [LARGE SCALE GENOMIC DNA]</scope>
    <source>
        <strain evidence="1 2">GXAS 311</strain>
    </source>
</reference>
<proteinExistence type="predicted"/>
<name>A0ABV2BP57_9GAMM</name>
<keyword evidence="1" id="KW-0540">Nuclease</keyword>
<organism evidence="1 2">
    <name type="scientific">Aliikangiella maris</name>
    <dbReference type="NCBI Taxonomy" id="3162458"/>
    <lineage>
        <taxon>Bacteria</taxon>
        <taxon>Pseudomonadati</taxon>
        <taxon>Pseudomonadota</taxon>
        <taxon>Gammaproteobacteria</taxon>
        <taxon>Oceanospirillales</taxon>
        <taxon>Pleioneaceae</taxon>
        <taxon>Aliikangiella</taxon>
    </lineage>
</organism>
<evidence type="ECO:0000313" key="1">
    <source>
        <dbReference type="EMBL" id="MET1253720.1"/>
    </source>
</evidence>
<dbReference type="Gene3D" id="3.30.1370.110">
    <property type="match status" value="1"/>
</dbReference>
<comment type="caution">
    <text evidence="1">The sequence shown here is derived from an EMBL/GenBank/DDBJ whole genome shotgun (WGS) entry which is preliminary data.</text>
</comment>
<keyword evidence="1" id="KW-0255">Endonuclease</keyword>
<dbReference type="InterPro" id="IPR002625">
    <property type="entry name" value="Smr_dom"/>
</dbReference>
<dbReference type="PANTHER" id="PTHR35562:SF2">
    <property type="entry name" value="DNA ENDONUCLEASE SMRA-RELATED"/>
    <property type="match status" value="1"/>
</dbReference>
<dbReference type="InterPro" id="IPR047688">
    <property type="entry name" value="Endonuc_SmrA"/>
</dbReference>
<dbReference type="Proteomes" id="UP001548189">
    <property type="component" value="Unassembled WGS sequence"/>
</dbReference>
<dbReference type="GO" id="GO:0004519">
    <property type="term" value="F:endonuclease activity"/>
    <property type="evidence" value="ECO:0007669"/>
    <property type="project" value="UniProtKB-KW"/>
</dbReference>
<evidence type="ECO:0000313" key="2">
    <source>
        <dbReference type="Proteomes" id="UP001548189"/>
    </source>
</evidence>
<dbReference type="InterPro" id="IPR036063">
    <property type="entry name" value="Smr_dom_sf"/>
</dbReference>
<dbReference type="SMART" id="SM00463">
    <property type="entry name" value="SMR"/>
    <property type="match status" value="1"/>
</dbReference>
<dbReference type="PROSITE" id="PS50828">
    <property type="entry name" value="SMR"/>
    <property type="match status" value="1"/>
</dbReference>
<keyword evidence="1" id="KW-0378">Hydrolase</keyword>